<evidence type="ECO:0000256" key="1">
    <source>
        <dbReference type="SAM" id="Coils"/>
    </source>
</evidence>
<keyword evidence="1" id="KW-0175">Coiled coil</keyword>
<evidence type="ECO:0000256" key="2">
    <source>
        <dbReference type="SAM" id="MobiDB-lite"/>
    </source>
</evidence>
<dbReference type="AlphaFoldDB" id="E4XUT5"/>
<feature type="region of interest" description="Disordered" evidence="2">
    <location>
        <begin position="1"/>
        <end position="28"/>
    </location>
</feature>
<organism evidence="3">
    <name type="scientific">Oikopleura dioica</name>
    <name type="common">Tunicate</name>
    <dbReference type="NCBI Taxonomy" id="34765"/>
    <lineage>
        <taxon>Eukaryota</taxon>
        <taxon>Metazoa</taxon>
        <taxon>Chordata</taxon>
        <taxon>Tunicata</taxon>
        <taxon>Appendicularia</taxon>
        <taxon>Copelata</taxon>
        <taxon>Oikopleuridae</taxon>
        <taxon>Oikopleura</taxon>
    </lineage>
</organism>
<accession>E4XUT5</accession>
<protein>
    <submittedName>
        <fullName evidence="3">Uncharacterized protein</fullName>
    </submittedName>
</protein>
<feature type="compositionally biased region" description="Pro residues" evidence="2">
    <location>
        <begin position="14"/>
        <end position="24"/>
    </location>
</feature>
<name>E4XUT5_OIKDI</name>
<evidence type="ECO:0000313" key="4">
    <source>
        <dbReference type="Proteomes" id="UP000001307"/>
    </source>
</evidence>
<feature type="coiled-coil region" evidence="1">
    <location>
        <begin position="87"/>
        <end position="121"/>
    </location>
</feature>
<gene>
    <name evidence="3" type="ORF">GSOID_T00004798001</name>
</gene>
<sequence length="328" mass="37518">MKRIECRVVSSTPAPSPPNSPPPSFLAEEQPSQCSRLLRNLRFAIEKRNIPLAMSVIKQMEKYEKDFSDVEKICNLEQSCKKSAKIATESISKVETLKRENSELKNQIGRLQKDHNKLDSDYEKMCLEKNNLQKKLAQETIRSDRLGESIAFVKSESDRDMKNCQKEISKLRADSVSTVQNNKTLNQELAMRKNVEKNLEMSKKQIEQLKSEVCKYKMMSDSYKAELEHTLASLNQDKKVETQNQLGQILLDRIETMLDSKDLKAPEQEAKCKKLKKRHKILKKYLTAPTPSGGSVRESLTDDEDLSDESSTMSQVATALRNLENNLM</sequence>
<dbReference type="Proteomes" id="UP000001307">
    <property type="component" value="Unassembled WGS sequence"/>
</dbReference>
<reference evidence="3" key="1">
    <citation type="journal article" date="2010" name="Science">
        <title>Plasticity of animal genome architecture unmasked by rapid evolution of a pelagic tunicate.</title>
        <authorList>
            <person name="Denoeud F."/>
            <person name="Henriet S."/>
            <person name="Mungpakdee S."/>
            <person name="Aury J.M."/>
            <person name="Da Silva C."/>
            <person name="Brinkmann H."/>
            <person name="Mikhaleva J."/>
            <person name="Olsen L.C."/>
            <person name="Jubin C."/>
            <person name="Canestro C."/>
            <person name="Bouquet J.M."/>
            <person name="Danks G."/>
            <person name="Poulain J."/>
            <person name="Campsteijn C."/>
            <person name="Adamski M."/>
            <person name="Cross I."/>
            <person name="Yadetie F."/>
            <person name="Muffato M."/>
            <person name="Louis A."/>
            <person name="Butcher S."/>
            <person name="Tsagkogeorga G."/>
            <person name="Konrad A."/>
            <person name="Singh S."/>
            <person name="Jensen M.F."/>
            <person name="Cong E.H."/>
            <person name="Eikeseth-Otteraa H."/>
            <person name="Noel B."/>
            <person name="Anthouard V."/>
            <person name="Porcel B.M."/>
            <person name="Kachouri-Lafond R."/>
            <person name="Nishino A."/>
            <person name="Ugolini M."/>
            <person name="Chourrout P."/>
            <person name="Nishida H."/>
            <person name="Aasland R."/>
            <person name="Huzurbazar S."/>
            <person name="Westhof E."/>
            <person name="Delsuc F."/>
            <person name="Lehrach H."/>
            <person name="Reinhardt R."/>
            <person name="Weissenbach J."/>
            <person name="Roy S.W."/>
            <person name="Artiguenave F."/>
            <person name="Postlethwait J.H."/>
            <person name="Manak J.R."/>
            <person name="Thompson E.M."/>
            <person name="Jaillon O."/>
            <person name="Du Pasquier L."/>
            <person name="Boudinot P."/>
            <person name="Liberles D.A."/>
            <person name="Volff J.N."/>
            <person name="Philippe H."/>
            <person name="Lenhard B."/>
            <person name="Roest Crollius H."/>
            <person name="Wincker P."/>
            <person name="Chourrout D."/>
        </authorList>
    </citation>
    <scope>NUCLEOTIDE SEQUENCE [LARGE SCALE GENOMIC DNA]</scope>
</reference>
<proteinExistence type="predicted"/>
<dbReference type="InParanoid" id="E4XUT5"/>
<keyword evidence="4" id="KW-1185">Reference proteome</keyword>
<dbReference type="EMBL" id="FN653191">
    <property type="protein sequence ID" value="CBY13482.1"/>
    <property type="molecule type" value="Genomic_DNA"/>
</dbReference>
<feature type="coiled-coil region" evidence="1">
    <location>
        <begin position="154"/>
        <end position="244"/>
    </location>
</feature>
<evidence type="ECO:0000313" key="3">
    <source>
        <dbReference type="EMBL" id="CBY13482.1"/>
    </source>
</evidence>
<feature type="region of interest" description="Disordered" evidence="2">
    <location>
        <begin position="284"/>
        <end position="315"/>
    </location>
</feature>